<feature type="transmembrane region" description="Helical" evidence="1">
    <location>
        <begin position="7"/>
        <end position="29"/>
    </location>
</feature>
<dbReference type="InterPro" id="IPR058441">
    <property type="entry name" value="DUF8128"/>
</dbReference>
<proteinExistence type="predicted"/>
<evidence type="ECO:0000313" key="4">
    <source>
        <dbReference type="Proteomes" id="UP000034665"/>
    </source>
</evidence>
<dbReference type="STRING" id="1619013.UT41_C0001G0308"/>
<evidence type="ECO:0000256" key="1">
    <source>
        <dbReference type="SAM" id="Phobius"/>
    </source>
</evidence>
<feature type="transmembrane region" description="Helical" evidence="1">
    <location>
        <begin position="35"/>
        <end position="56"/>
    </location>
</feature>
<reference evidence="3 4" key="1">
    <citation type="journal article" date="2015" name="Nature">
        <title>rRNA introns, odd ribosomes, and small enigmatic genomes across a large radiation of phyla.</title>
        <authorList>
            <person name="Brown C.T."/>
            <person name="Hug L.A."/>
            <person name="Thomas B.C."/>
            <person name="Sharon I."/>
            <person name="Castelle C.J."/>
            <person name="Singh A."/>
            <person name="Wilkins M.J."/>
            <person name="Williams K.H."/>
            <person name="Banfield J.F."/>
        </authorList>
    </citation>
    <scope>NUCLEOTIDE SEQUENCE [LARGE SCALE GENOMIC DNA]</scope>
</reference>
<accession>A0A0G0N9C5</accession>
<protein>
    <recommendedName>
        <fullName evidence="2">DUF8128 domain-containing protein</fullName>
    </recommendedName>
</protein>
<comment type="caution">
    <text evidence="3">The sequence shown here is derived from an EMBL/GenBank/DDBJ whole genome shotgun (WGS) entry which is preliminary data.</text>
</comment>
<organism evidence="3 4">
    <name type="scientific">Candidatus Wolfebacteria bacterium GW2011_GWC2_39_22</name>
    <dbReference type="NCBI Taxonomy" id="1619013"/>
    <lineage>
        <taxon>Bacteria</taxon>
        <taxon>Candidatus Wolfeibacteriota</taxon>
    </lineage>
</organism>
<dbReference type="Pfam" id="PF26449">
    <property type="entry name" value="DUF8128"/>
    <property type="match status" value="1"/>
</dbReference>
<dbReference type="EMBL" id="LBWR01000001">
    <property type="protein sequence ID" value="KKR12764.1"/>
    <property type="molecule type" value="Genomic_DNA"/>
</dbReference>
<dbReference type="AlphaFoldDB" id="A0A0G0N9C5"/>
<gene>
    <name evidence="3" type="ORF">UT41_C0001G0308</name>
</gene>
<keyword evidence="1" id="KW-1133">Transmembrane helix</keyword>
<evidence type="ECO:0000313" key="3">
    <source>
        <dbReference type="EMBL" id="KKR12764.1"/>
    </source>
</evidence>
<sequence length="447" mass="50958">MQEIFNYLFGGLPIPAIVSEVGLGILQSIFEVFSYVWWIVLPVFLSFYLWDLYVAANKKAAGKAAKSVVLELRIPKENLRSPKAMEQVFATLHGTYEGEIGWWDKNIKGKSQSSMSFEMVGRSGGVYFYIRVPDGQRNLVESALFAQYPNAEISIVDDYVDYLPASLPNPVYDVWGADLVLDKESAYPIKTYLYFEEKEEEQRLDPLTVILETMSKLRENEMIFLQYVIKATGEKTNDYKKKGQAIVDKMLGREVKEVVELGVFEHLLLWVQNFLTAFIAEPKWPEPPKKSEAAPKSIASLSFTEKEVLEGIEGKISKLCFEVNVRAVYIDRQESFHKAYISGITSAFKQFGSHHINSFKTNKDTSVSPPKGFKAWVFSDWKKQQEYLKKRAMFTAYKERSMIKKPPVFSIEELATLYHVPTSLVGAPSMRRIEAKKGEPPENLPIG</sequence>
<evidence type="ECO:0000259" key="2">
    <source>
        <dbReference type="Pfam" id="PF26449"/>
    </source>
</evidence>
<dbReference type="Proteomes" id="UP000034665">
    <property type="component" value="Unassembled WGS sequence"/>
</dbReference>
<keyword evidence="1" id="KW-0472">Membrane</keyword>
<keyword evidence="1" id="KW-0812">Transmembrane</keyword>
<name>A0A0G0N9C5_9BACT</name>
<feature type="domain" description="DUF8128" evidence="2">
    <location>
        <begin position="67"/>
        <end position="422"/>
    </location>
</feature>